<accession>A0A7C3PPP8</accession>
<gene>
    <name evidence="3" type="ORF">ENR64_10790</name>
</gene>
<comment type="caution">
    <text evidence="3">The sequence shown here is derived from an EMBL/GenBank/DDBJ whole genome shotgun (WGS) entry which is preliminary data.</text>
</comment>
<organism evidence="3">
    <name type="scientific">Oscillatoriales cyanobacterium SpSt-418</name>
    <dbReference type="NCBI Taxonomy" id="2282169"/>
    <lineage>
        <taxon>Bacteria</taxon>
        <taxon>Bacillati</taxon>
        <taxon>Cyanobacteriota</taxon>
        <taxon>Cyanophyceae</taxon>
        <taxon>Oscillatoriophycideae</taxon>
        <taxon>Oscillatoriales</taxon>
    </lineage>
</organism>
<name>A0A7C3PPP8_9CYAN</name>
<dbReference type="GO" id="GO:0003824">
    <property type="term" value="F:catalytic activity"/>
    <property type="evidence" value="ECO:0007669"/>
    <property type="project" value="InterPro"/>
</dbReference>
<comment type="caution">
    <text evidence="1">Lacks conserved residue(s) required for the propagation of feature annotation.</text>
</comment>
<evidence type="ECO:0000313" key="3">
    <source>
        <dbReference type="EMBL" id="HFM98221.1"/>
    </source>
</evidence>
<sequence length="148" mass="16362">MTTLIHSRVEAARQGTNPSVICQLNSGWLVLGDTQFLRGYSLLLPDPVVKDLNALSGQARGAFLQDMAIAGDALLKVTGAARINYEILGNSEPALHAHLFPRYDTEPEEYRSRPVWFYDRRNGPSFEFERDRGLMAQIAAAIADLQGS</sequence>
<dbReference type="InterPro" id="IPR036265">
    <property type="entry name" value="HIT-like_sf"/>
</dbReference>
<dbReference type="InterPro" id="IPR011146">
    <property type="entry name" value="HIT-like"/>
</dbReference>
<proteinExistence type="predicted"/>
<dbReference type="Gene3D" id="3.30.428.10">
    <property type="entry name" value="HIT-like"/>
    <property type="match status" value="1"/>
</dbReference>
<dbReference type="SUPFAM" id="SSF54197">
    <property type="entry name" value="HIT-like"/>
    <property type="match status" value="1"/>
</dbReference>
<evidence type="ECO:0000256" key="1">
    <source>
        <dbReference type="PROSITE-ProRule" id="PRU00464"/>
    </source>
</evidence>
<protein>
    <recommendedName>
        <fullName evidence="2">HIT domain-containing protein</fullName>
    </recommendedName>
</protein>
<dbReference type="AlphaFoldDB" id="A0A7C3PPP8"/>
<dbReference type="PROSITE" id="PS51084">
    <property type="entry name" value="HIT_2"/>
    <property type="match status" value="1"/>
</dbReference>
<reference evidence="3" key="1">
    <citation type="journal article" date="2020" name="mSystems">
        <title>Genome- and Community-Level Interaction Insights into Carbon Utilization and Element Cycling Functions of Hydrothermarchaeota in Hydrothermal Sediment.</title>
        <authorList>
            <person name="Zhou Z."/>
            <person name="Liu Y."/>
            <person name="Xu W."/>
            <person name="Pan J."/>
            <person name="Luo Z.H."/>
            <person name="Li M."/>
        </authorList>
    </citation>
    <scope>NUCLEOTIDE SEQUENCE [LARGE SCALE GENOMIC DNA]</scope>
    <source>
        <strain evidence="3">SpSt-418</strain>
    </source>
</reference>
<evidence type="ECO:0000259" key="2">
    <source>
        <dbReference type="PROSITE" id="PS51084"/>
    </source>
</evidence>
<dbReference type="EMBL" id="DSRU01000158">
    <property type="protein sequence ID" value="HFM98221.1"/>
    <property type="molecule type" value="Genomic_DNA"/>
</dbReference>
<feature type="domain" description="HIT" evidence="2">
    <location>
        <begin position="7"/>
        <end position="109"/>
    </location>
</feature>